<evidence type="ECO:0000256" key="6">
    <source>
        <dbReference type="SAM" id="MobiDB-lite"/>
    </source>
</evidence>
<dbReference type="STRING" id="2004952.A0A2C5YZ78"/>
<evidence type="ECO:0000256" key="1">
    <source>
        <dbReference type="ARBA" id="ARBA00011073"/>
    </source>
</evidence>
<dbReference type="OrthoDB" id="206201at2759"/>
<feature type="active site" description="Charge relay system" evidence="5">
    <location>
        <position position="163"/>
    </location>
</feature>
<evidence type="ECO:0000256" key="2">
    <source>
        <dbReference type="ARBA" id="ARBA00022670"/>
    </source>
</evidence>
<evidence type="ECO:0000259" key="8">
    <source>
        <dbReference type="Pfam" id="PF00082"/>
    </source>
</evidence>
<keyword evidence="3 5" id="KW-0378">Hydrolase</keyword>
<dbReference type="SUPFAM" id="SSF52743">
    <property type="entry name" value="Subtilisin-like"/>
    <property type="match status" value="1"/>
</dbReference>
<dbReference type="PANTHER" id="PTHR43806:SF66">
    <property type="entry name" value="SERIN ENDOPEPTIDASE"/>
    <property type="match status" value="1"/>
</dbReference>
<keyword evidence="10" id="KW-1185">Reference proteome</keyword>
<feature type="active site" description="Charge relay system" evidence="5">
    <location>
        <position position="351"/>
    </location>
</feature>
<comment type="similarity">
    <text evidence="1 5">Belongs to the peptidase S8 family.</text>
</comment>
<evidence type="ECO:0000256" key="7">
    <source>
        <dbReference type="SAM" id="SignalP"/>
    </source>
</evidence>
<dbReference type="PRINTS" id="PR00723">
    <property type="entry name" value="SUBTILISIN"/>
</dbReference>
<feature type="chain" id="PRO_5012248355" description="Peptidase S8/S53 domain-containing protein" evidence="7">
    <location>
        <begin position="21"/>
        <end position="441"/>
    </location>
</feature>
<dbReference type="EMBL" id="NJES01000437">
    <property type="protein sequence ID" value="PHH72221.1"/>
    <property type="molecule type" value="Genomic_DNA"/>
</dbReference>
<protein>
    <recommendedName>
        <fullName evidence="8">Peptidase S8/S53 domain-containing protein</fullName>
    </recommendedName>
</protein>
<organism evidence="9 10">
    <name type="scientific">Ophiocordyceps camponoti-rufipedis</name>
    <dbReference type="NCBI Taxonomy" id="2004952"/>
    <lineage>
        <taxon>Eukaryota</taxon>
        <taxon>Fungi</taxon>
        <taxon>Dikarya</taxon>
        <taxon>Ascomycota</taxon>
        <taxon>Pezizomycotina</taxon>
        <taxon>Sordariomycetes</taxon>
        <taxon>Hypocreomycetidae</taxon>
        <taxon>Hypocreales</taxon>
        <taxon>Ophiocordycipitaceae</taxon>
        <taxon>Ophiocordyceps</taxon>
    </lineage>
</organism>
<dbReference type="Pfam" id="PF00082">
    <property type="entry name" value="Peptidase_S8"/>
    <property type="match status" value="1"/>
</dbReference>
<dbReference type="InterPro" id="IPR000209">
    <property type="entry name" value="Peptidase_S8/S53_dom"/>
</dbReference>
<dbReference type="PROSITE" id="PS51892">
    <property type="entry name" value="SUBTILASE"/>
    <property type="match status" value="1"/>
</dbReference>
<dbReference type="AlphaFoldDB" id="A0A2C5YZ78"/>
<dbReference type="GO" id="GO:0004252">
    <property type="term" value="F:serine-type endopeptidase activity"/>
    <property type="evidence" value="ECO:0007669"/>
    <property type="project" value="UniProtKB-UniRule"/>
</dbReference>
<comment type="caution">
    <text evidence="9">The sequence shown here is derived from an EMBL/GenBank/DDBJ whole genome shotgun (WGS) entry which is preliminary data.</text>
</comment>
<name>A0A2C5YZ78_9HYPO</name>
<evidence type="ECO:0000256" key="4">
    <source>
        <dbReference type="ARBA" id="ARBA00022825"/>
    </source>
</evidence>
<keyword evidence="2 5" id="KW-0645">Protease</keyword>
<dbReference type="InterPro" id="IPR023827">
    <property type="entry name" value="Peptidase_S8_Asp-AS"/>
</dbReference>
<dbReference type="PANTHER" id="PTHR43806">
    <property type="entry name" value="PEPTIDASE S8"/>
    <property type="match status" value="1"/>
</dbReference>
<dbReference type="InterPro" id="IPR036852">
    <property type="entry name" value="Peptidase_S8/S53_dom_sf"/>
</dbReference>
<evidence type="ECO:0000256" key="3">
    <source>
        <dbReference type="ARBA" id="ARBA00022801"/>
    </source>
</evidence>
<dbReference type="PROSITE" id="PS00136">
    <property type="entry name" value="SUBTILASE_ASP"/>
    <property type="match status" value="1"/>
</dbReference>
<feature type="active site" description="Charge relay system" evidence="5">
    <location>
        <position position="194"/>
    </location>
</feature>
<dbReference type="Gene3D" id="3.40.50.200">
    <property type="entry name" value="Peptidase S8/S53 domain"/>
    <property type="match status" value="1"/>
</dbReference>
<dbReference type="InterPro" id="IPR015500">
    <property type="entry name" value="Peptidase_S8_subtilisin-rel"/>
</dbReference>
<feature type="region of interest" description="Disordered" evidence="6">
    <location>
        <begin position="187"/>
        <end position="207"/>
    </location>
</feature>
<evidence type="ECO:0000313" key="10">
    <source>
        <dbReference type="Proteomes" id="UP000226431"/>
    </source>
</evidence>
<proteinExistence type="inferred from homology"/>
<evidence type="ECO:0000313" key="9">
    <source>
        <dbReference type="EMBL" id="PHH72221.1"/>
    </source>
</evidence>
<sequence length="441" mass="45542">MIPSCVSLLLLLLLTGLAGAAESNITSTDSEPGRFIAVFDPSASDSEVQKCRQNMVAKMRKRSLETNQTEGAHQYYAVDTFRAMACETDAQTAAEMKNEFGPVSWVEPVMSTSMPESAQDLANAEAFEPFADKEEDDLKAINRIDNQPVNSNLGANITIYLLDTGCNNHVVFGGRARRAANLVRTETAVDGSGHGTHTAGSAGGDGTGTAPRADIACVKILDSAGKGSTADIIGGFQFVYGDTMRTGRVGKCVVNMSVSSARSEAVNQAANALSGMCAIVTAAGNEATDARGSSPASASNAITVGASNSSNDRLASFSNIGKLLDFSCPGVDVLSADFKNEQGLVPLSGTSMGMSLVPSASISLSTDDPTACPQAAGLCAVAISDSPTGACTQCSTFCLQTLQGMAAQEPLLSGVPADTTPLKIDTGSRVPIAKSVRRGRR</sequence>
<dbReference type="Proteomes" id="UP000226431">
    <property type="component" value="Unassembled WGS sequence"/>
</dbReference>
<dbReference type="InterPro" id="IPR050131">
    <property type="entry name" value="Peptidase_S8_subtilisin-like"/>
</dbReference>
<keyword evidence="7" id="KW-0732">Signal</keyword>
<feature type="domain" description="Peptidase S8/S53" evidence="8">
    <location>
        <begin position="154"/>
        <end position="388"/>
    </location>
</feature>
<gene>
    <name evidence="9" type="ORF">CDD80_4677</name>
</gene>
<feature type="signal peptide" evidence="7">
    <location>
        <begin position="1"/>
        <end position="20"/>
    </location>
</feature>
<evidence type="ECO:0000256" key="5">
    <source>
        <dbReference type="PROSITE-ProRule" id="PRU01240"/>
    </source>
</evidence>
<reference evidence="9 10" key="1">
    <citation type="submission" date="2017-06" db="EMBL/GenBank/DDBJ databases">
        <title>Ant-infecting Ophiocordyceps genomes reveal a high diversity of potential behavioral manipulation genes and a possible major role for enterotoxins.</title>
        <authorList>
            <person name="De Bekker C."/>
            <person name="Evans H.C."/>
            <person name="Brachmann A."/>
            <person name="Hughes D.P."/>
        </authorList>
    </citation>
    <scope>NUCLEOTIDE SEQUENCE [LARGE SCALE GENOMIC DNA]</scope>
    <source>
        <strain evidence="9 10">Map16</strain>
    </source>
</reference>
<dbReference type="GO" id="GO:0006508">
    <property type="term" value="P:proteolysis"/>
    <property type="evidence" value="ECO:0007669"/>
    <property type="project" value="UniProtKB-KW"/>
</dbReference>
<keyword evidence="4 5" id="KW-0720">Serine protease</keyword>
<accession>A0A2C5YZ78</accession>